<dbReference type="AlphaFoldDB" id="A0A1W4XDM0"/>
<comment type="similarity">
    <text evidence="2">Belongs to the glutamate-gated ion channel (TC 1.A.10.1) family.</text>
</comment>
<organism evidence="11 12">
    <name type="scientific">Agrilus planipennis</name>
    <name type="common">Emerald ash borer</name>
    <name type="synonym">Agrilus marcopoli</name>
    <dbReference type="NCBI Taxonomy" id="224129"/>
    <lineage>
        <taxon>Eukaryota</taxon>
        <taxon>Metazoa</taxon>
        <taxon>Ecdysozoa</taxon>
        <taxon>Arthropoda</taxon>
        <taxon>Hexapoda</taxon>
        <taxon>Insecta</taxon>
        <taxon>Pterygota</taxon>
        <taxon>Neoptera</taxon>
        <taxon>Endopterygota</taxon>
        <taxon>Coleoptera</taxon>
        <taxon>Polyphaga</taxon>
        <taxon>Elateriformia</taxon>
        <taxon>Buprestoidea</taxon>
        <taxon>Buprestidae</taxon>
        <taxon>Agrilinae</taxon>
        <taxon>Agrilus</taxon>
    </lineage>
</organism>
<evidence type="ECO:0000259" key="10">
    <source>
        <dbReference type="Pfam" id="PF00060"/>
    </source>
</evidence>
<evidence type="ECO:0000313" key="11">
    <source>
        <dbReference type="Proteomes" id="UP000192223"/>
    </source>
</evidence>
<dbReference type="InterPro" id="IPR001320">
    <property type="entry name" value="Iontro_rcpt_C"/>
</dbReference>
<proteinExistence type="inferred from homology"/>
<feature type="transmembrane region" description="Helical" evidence="9">
    <location>
        <begin position="156"/>
        <end position="175"/>
    </location>
</feature>
<evidence type="ECO:0000256" key="4">
    <source>
        <dbReference type="ARBA" id="ARBA00022692"/>
    </source>
</evidence>
<evidence type="ECO:0000256" key="3">
    <source>
        <dbReference type="ARBA" id="ARBA00022475"/>
    </source>
</evidence>
<keyword evidence="6 9" id="KW-0472">Membrane</keyword>
<sequence length="519" mass="59549">MMLENWATLVDELNYTETIPIGTSPNRYTQDALKGVHLRIGTVQNYPLSYAELVNDTWIGKGIAFDIIKYLQNKLGFTYTVYLPNDKTVDSDEGVVGMLNKNKVDVMAAFLHNEFFRNLGFPSSKVLDMEKWSVMMKRPKESATGSGLTAPFTWDVWLVILLFLSFIGPIMHYIIRYRDHLVNDHKESSIYTKFKCSWFAYGALLKQGTTLDPKSDTTRILFATWWIFITILTAFYTANLTAFLTLSQFKLPINAPADIGQKRYGWLTQKGDPIVDLLKDKRQALHHALKGSKSLSLDQERSEILQNYVFLKNFLYISEEHTIQYLMYQSYINNARKGIAEEGRCIFVMTNWEVVRLNRVFVYSKNFSYEEVFNRQLLLLTEGGIILQKINGGLPGVDICPLNLGSKERQLRNTDLLLTYYLVAGGYTLSMLILIVEIFSGSVHPKKTTMNEIKEEIDEKPIPELPPPPTYQALFGEPYKNGKLTVFNGREYWVVKSTGGRRKLIPARSPSAVLYHYKF</sequence>
<dbReference type="InParanoid" id="A0A1W4XDM0"/>
<keyword evidence="4 9" id="KW-0812">Transmembrane</keyword>
<dbReference type="SUPFAM" id="SSF53850">
    <property type="entry name" value="Periplasmic binding protein-like II"/>
    <property type="match status" value="1"/>
</dbReference>
<dbReference type="RefSeq" id="XP_018330528.2">
    <property type="nucleotide sequence ID" value="XM_018475026.2"/>
</dbReference>
<dbReference type="FunCoup" id="A0A1W4XDM0">
    <property type="interactions" value="2"/>
</dbReference>
<gene>
    <name evidence="12" type="primary">LOC108740640</name>
</gene>
<dbReference type="Proteomes" id="UP000192223">
    <property type="component" value="Unplaced"/>
</dbReference>
<feature type="domain" description="Ionotropic glutamate receptor C-terminal" evidence="10">
    <location>
        <begin position="153"/>
        <end position="295"/>
    </location>
</feature>
<protein>
    <submittedName>
        <fullName evidence="12">Glutamate receptor ionotropic, kainate 3-like</fullName>
    </submittedName>
</protein>
<dbReference type="OrthoDB" id="5984008at2759"/>
<dbReference type="GO" id="GO:0050906">
    <property type="term" value="P:detection of stimulus involved in sensory perception"/>
    <property type="evidence" value="ECO:0007669"/>
    <property type="project" value="UniProtKB-ARBA"/>
</dbReference>
<dbReference type="GO" id="GO:0015276">
    <property type="term" value="F:ligand-gated monoatomic ion channel activity"/>
    <property type="evidence" value="ECO:0007669"/>
    <property type="project" value="InterPro"/>
</dbReference>
<keyword evidence="8" id="KW-0325">Glycoprotein</keyword>
<evidence type="ECO:0000256" key="6">
    <source>
        <dbReference type="ARBA" id="ARBA00023136"/>
    </source>
</evidence>
<dbReference type="PANTHER" id="PTHR42643">
    <property type="entry name" value="IONOTROPIC RECEPTOR 20A-RELATED"/>
    <property type="match status" value="1"/>
</dbReference>
<dbReference type="GO" id="GO:0005886">
    <property type="term" value="C:plasma membrane"/>
    <property type="evidence" value="ECO:0007669"/>
    <property type="project" value="UniProtKB-SubCell"/>
</dbReference>
<keyword evidence="5 9" id="KW-1133">Transmembrane helix</keyword>
<dbReference type="Pfam" id="PF00060">
    <property type="entry name" value="Lig_chan"/>
    <property type="match status" value="1"/>
</dbReference>
<reference evidence="12" key="1">
    <citation type="submission" date="2025-08" db="UniProtKB">
        <authorList>
            <consortium name="RefSeq"/>
        </authorList>
    </citation>
    <scope>IDENTIFICATION</scope>
    <source>
        <tissue evidence="12">Entire body</tissue>
    </source>
</reference>
<keyword evidence="7" id="KW-0675">Receptor</keyword>
<dbReference type="KEGG" id="apln:108740640"/>
<keyword evidence="3" id="KW-1003">Cell membrane</keyword>
<evidence type="ECO:0000256" key="9">
    <source>
        <dbReference type="SAM" id="Phobius"/>
    </source>
</evidence>
<keyword evidence="11" id="KW-1185">Reference proteome</keyword>
<evidence type="ECO:0000256" key="2">
    <source>
        <dbReference type="ARBA" id="ARBA00008685"/>
    </source>
</evidence>
<dbReference type="STRING" id="224129.A0A1W4XDM0"/>
<dbReference type="GeneID" id="108740640"/>
<name>A0A1W4XDM0_AGRPL</name>
<evidence type="ECO:0000256" key="1">
    <source>
        <dbReference type="ARBA" id="ARBA00004651"/>
    </source>
</evidence>
<accession>A0A1W4XDM0</accession>
<evidence type="ECO:0000256" key="7">
    <source>
        <dbReference type="ARBA" id="ARBA00023170"/>
    </source>
</evidence>
<dbReference type="InterPro" id="IPR052192">
    <property type="entry name" value="Insect_Ionotropic_Sensory_Rcpt"/>
</dbReference>
<dbReference type="Gene3D" id="3.40.190.10">
    <property type="entry name" value="Periplasmic binding protein-like II"/>
    <property type="match status" value="1"/>
</dbReference>
<evidence type="ECO:0000256" key="8">
    <source>
        <dbReference type="ARBA" id="ARBA00023180"/>
    </source>
</evidence>
<dbReference type="PANTHER" id="PTHR42643:SF24">
    <property type="entry name" value="IONOTROPIC RECEPTOR 60A"/>
    <property type="match status" value="1"/>
</dbReference>
<feature type="transmembrane region" description="Helical" evidence="9">
    <location>
        <begin position="223"/>
        <end position="246"/>
    </location>
</feature>
<dbReference type="Gene3D" id="1.10.287.70">
    <property type="match status" value="1"/>
</dbReference>
<feature type="transmembrane region" description="Helical" evidence="9">
    <location>
        <begin position="417"/>
        <end position="439"/>
    </location>
</feature>
<evidence type="ECO:0000256" key="5">
    <source>
        <dbReference type="ARBA" id="ARBA00022989"/>
    </source>
</evidence>
<comment type="subcellular location">
    <subcellularLocation>
        <location evidence="1">Cell membrane</location>
        <topology evidence="1">Multi-pass membrane protein</topology>
    </subcellularLocation>
</comment>
<evidence type="ECO:0000313" key="12">
    <source>
        <dbReference type="RefSeq" id="XP_018330528.2"/>
    </source>
</evidence>